<reference evidence="3" key="1">
    <citation type="journal article" date="2019" name="Int. J. Syst. Evol. Microbiol.">
        <title>The Global Catalogue of Microorganisms (GCM) 10K type strain sequencing project: providing services to taxonomists for standard genome sequencing and annotation.</title>
        <authorList>
            <consortium name="The Broad Institute Genomics Platform"/>
            <consortium name="The Broad Institute Genome Sequencing Center for Infectious Disease"/>
            <person name="Wu L."/>
            <person name="Ma J."/>
        </authorList>
    </citation>
    <scope>NUCLEOTIDE SEQUENCE [LARGE SCALE GENOMIC DNA]</scope>
    <source>
        <strain evidence="3">CCUG 54523</strain>
    </source>
</reference>
<evidence type="ECO:0000313" key="3">
    <source>
        <dbReference type="Proteomes" id="UP001597055"/>
    </source>
</evidence>
<dbReference type="EMBL" id="JBHTII010000001">
    <property type="protein sequence ID" value="MFD0790005.1"/>
    <property type="molecule type" value="Genomic_DNA"/>
</dbReference>
<keyword evidence="1" id="KW-0812">Transmembrane</keyword>
<feature type="transmembrane region" description="Helical" evidence="1">
    <location>
        <begin position="52"/>
        <end position="74"/>
    </location>
</feature>
<keyword evidence="1" id="KW-0472">Membrane</keyword>
<dbReference type="InterPro" id="IPR049713">
    <property type="entry name" value="Pr6Pr-like"/>
</dbReference>
<accession>A0ABW3AGW6</accession>
<dbReference type="Proteomes" id="UP001597055">
    <property type="component" value="Unassembled WGS sequence"/>
</dbReference>
<dbReference type="NCBIfam" id="NF038065">
    <property type="entry name" value="Pr6Pr"/>
    <property type="match status" value="1"/>
</dbReference>
<evidence type="ECO:0000313" key="2">
    <source>
        <dbReference type="EMBL" id="MFD0790005.1"/>
    </source>
</evidence>
<sequence length="256" mass="28450">MQTKAWARTWSVMRLAMAALIVAAVVAQLTASLTTAADLGRDVGTTLVNFFSFFTILSNTLTSVVLAWAGVWFFARGRHAVAEPPALALALACVTTYMIITGLVYNSLLRGIELPQGSEPIPWSNEVLHLIGPLFLLADLFVGPMRRALPWRAIWGVVAFPILWVVYTMLRGPLVTNPVSGDPFWYPYPFLNPNNEGGWGAVIFWILVIALTFLVVASLVVWWGRRVGAERELDHLTGDHVEDEWEEAREAESEDR</sequence>
<keyword evidence="1" id="KW-1133">Transmembrane helix</keyword>
<keyword evidence="3" id="KW-1185">Reference proteome</keyword>
<name>A0ABW3AGW6_9MICO</name>
<proteinExistence type="predicted"/>
<dbReference type="RefSeq" id="WP_378771661.1">
    <property type="nucleotide sequence ID" value="NZ_JBHTII010000001.1"/>
</dbReference>
<evidence type="ECO:0000256" key="1">
    <source>
        <dbReference type="SAM" id="Phobius"/>
    </source>
</evidence>
<gene>
    <name evidence="2" type="ORF">ACFQ0P_06315</name>
</gene>
<feature type="transmembrane region" description="Helical" evidence="1">
    <location>
        <begin position="152"/>
        <end position="170"/>
    </location>
</feature>
<comment type="caution">
    <text evidence="2">The sequence shown here is derived from an EMBL/GenBank/DDBJ whole genome shotgun (WGS) entry which is preliminary data.</text>
</comment>
<protein>
    <submittedName>
        <fullName evidence="2">Pr6Pr family membrane protein</fullName>
    </submittedName>
</protein>
<feature type="transmembrane region" description="Helical" evidence="1">
    <location>
        <begin position="86"/>
        <end position="107"/>
    </location>
</feature>
<organism evidence="2 3">
    <name type="scientific">Microbacterium insulae</name>
    <dbReference type="NCBI Taxonomy" id="483014"/>
    <lineage>
        <taxon>Bacteria</taxon>
        <taxon>Bacillati</taxon>
        <taxon>Actinomycetota</taxon>
        <taxon>Actinomycetes</taxon>
        <taxon>Micrococcales</taxon>
        <taxon>Microbacteriaceae</taxon>
        <taxon>Microbacterium</taxon>
    </lineage>
</organism>
<feature type="transmembrane region" description="Helical" evidence="1">
    <location>
        <begin position="199"/>
        <end position="223"/>
    </location>
</feature>